<dbReference type="CDD" id="cd07185">
    <property type="entry name" value="OmpA_C-like"/>
    <property type="match status" value="1"/>
</dbReference>
<evidence type="ECO:0000256" key="5">
    <source>
        <dbReference type="ARBA" id="ARBA00022729"/>
    </source>
</evidence>
<feature type="compositionally biased region" description="Basic and acidic residues" evidence="11">
    <location>
        <begin position="329"/>
        <end position="351"/>
    </location>
</feature>
<accession>A0A2S2E6B6</accession>
<dbReference type="GO" id="GO:0009279">
    <property type="term" value="C:cell outer membrane"/>
    <property type="evidence" value="ECO:0007669"/>
    <property type="project" value="UniProtKB-SubCell"/>
</dbReference>
<evidence type="ECO:0000256" key="8">
    <source>
        <dbReference type="ARBA" id="ARBA00023136"/>
    </source>
</evidence>
<evidence type="ECO:0000256" key="4">
    <source>
        <dbReference type="ARBA" id="ARBA00022692"/>
    </source>
</evidence>
<dbReference type="PANTHER" id="PTHR30329:SF21">
    <property type="entry name" value="LIPOPROTEIN YIAD-RELATED"/>
    <property type="match status" value="1"/>
</dbReference>
<proteinExistence type="predicted"/>
<dbReference type="RefSeq" id="WP_109340076.1">
    <property type="nucleotide sequence ID" value="NZ_CP029347.1"/>
</dbReference>
<evidence type="ECO:0000256" key="2">
    <source>
        <dbReference type="ARBA" id="ARBA00022448"/>
    </source>
</evidence>
<dbReference type="Proteomes" id="UP000245728">
    <property type="component" value="Chromosome"/>
</dbReference>
<dbReference type="InterPro" id="IPR011250">
    <property type="entry name" value="OMP/PagP_B-barrel"/>
</dbReference>
<keyword evidence="4" id="KW-0812">Transmembrane</keyword>
<dbReference type="InterPro" id="IPR050330">
    <property type="entry name" value="Bact_OuterMem_StrucFunc"/>
</dbReference>
<dbReference type="InterPro" id="IPR006664">
    <property type="entry name" value="OMP_bac"/>
</dbReference>
<dbReference type="PRINTS" id="PR01021">
    <property type="entry name" value="OMPADOMAIN"/>
</dbReference>
<keyword evidence="8 10" id="KW-0472">Membrane</keyword>
<evidence type="ECO:0000256" key="7">
    <source>
        <dbReference type="ARBA" id="ARBA00023114"/>
    </source>
</evidence>
<feature type="compositionally biased region" description="Basic and acidic residues" evidence="11">
    <location>
        <begin position="192"/>
        <end position="203"/>
    </location>
</feature>
<evidence type="ECO:0000256" key="10">
    <source>
        <dbReference type="PROSITE-ProRule" id="PRU00473"/>
    </source>
</evidence>
<dbReference type="Gene3D" id="2.40.160.20">
    <property type="match status" value="1"/>
</dbReference>
<dbReference type="SUPFAM" id="SSF103088">
    <property type="entry name" value="OmpA-like"/>
    <property type="match status" value="1"/>
</dbReference>
<keyword evidence="14" id="KW-1185">Reference proteome</keyword>
<keyword evidence="9" id="KW-0998">Cell outer membrane</keyword>
<dbReference type="SUPFAM" id="SSF56925">
    <property type="entry name" value="OMPA-like"/>
    <property type="match status" value="1"/>
</dbReference>
<organism evidence="13 14">
    <name type="scientific">Saliniradius amylolyticus</name>
    <dbReference type="NCBI Taxonomy" id="2183582"/>
    <lineage>
        <taxon>Bacteria</taxon>
        <taxon>Pseudomonadati</taxon>
        <taxon>Pseudomonadota</taxon>
        <taxon>Gammaproteobacteria</taxon>
        <taxon>Alteromonadales</taxon>
        <taxon>Alteromonadaceae</taxon>
        <taxon>Saliniradius</taxon>
    </lineage>
</organism>
<reference evidence="13 14" key="1">
    <citation type="submission" date="2018-05" db="EMBL/GenBank/DDBJ databases">
        <title>Salinimonas sp. HMF8227 Genome sequencing and assembly.</title>
        <authorList>
            <person name="Kang H."/>
            <person name="Kang J."/>
            <person name="Cha I."/>
            <person name="Kim H."/>
            <person name="Joh K."/>
        </authorList>
    </citation>
    <scope>NUCLEOTIDE SEQUENCE [LARGE SCALE GENOMIC DNA]</scope>
    <source>
        <strain evidence="13 14">HMF8227</strain>
    </source>
</reference>
<dbReference type="AlphaFoldDB" id="A0A2S2E6B6"/>
<keyword evidence="5" id="KW-0732">Signal</keyword>
<dbReference type="PANTHER" id="PTHR30329">
    <property type="entry name" value="STATOR ELEMENT OF FLAGELLAR MOTOR COMPLEX"/>
    <property type="match status" value="1"/>
</dbReference>
<evidence type="ECO:0000259" key="12">
    <source>
        <dbReference type="PROSITE" id="PS51123"/>
    </source>
</evidence>
<dbReference type="GO" id="GO:0006811">
    <property type="term" value="P:monoatomic ion transport"/>
    <property type="evidence" value="ECO:0007669"/>
    <property type="project" value="UniProtKB-KW"/>
</dbReference>
<dbReference type="InterPro" id="IPR027385">
    <property type="entry name" value="Beta-barrel_OMP"/>
</dbReference>
<dbReference type="EMBL" id="CP029347">
    <property type="protein sequence ID" value="AWL12507.1"/>
    <property type="molecule type" value="Genomic_DNA"/>
</dbReference>
<dbReference type="InterPro" id="IPR006665">
    <property type="entry name" value="OmpA-like"/>
</dbReference>
<evidence type="ECO:0000256" key="11">
    <source>
        <dbReference type="SAM" id="MobiDB-lite"/>
    </source>
</evidence>
<evidence type="ECO:0000256" key="1">
    <source>
        <dbReference type="ARBA" id="ARBA00004571"/>
    </source>
</evidence>
<dbReference type="OrthoDB" id="9805832at2"/>
<comment type="subcellular location">
    <subcellularLocation>
        <location evidence="1">Cell outer membrane</location>
        <topology evidence="1">Multi-pass membrane protein</topology>
    </subcellularLocation>
</comment>
<keyword evidence="3" id="KW-1134">Transmembrane beta strand</keyword>
<dbReference type="InterPro" id="IPR036737">
    <property type="entry name" value="OmpA-like_sf"/>
</dbReference>
<feature type="domain" description="OmpA-like" evidence="12">
    <location>
        <begin position="228"/>
        <end position="345"/>
    </location>
</feature>
<dbReference type="GO" id="GO:0046930">
    <property type="term" value="C:pore complex"/>
    <property type="evidence" value="ECO:0007669"/>
    <property type="project" value="UniProtKB-KW"/>
</dbReference>
<evidence type="ECO:0000256" key="9">
    <source>
        <dbReference type="ARBA" id="ARBA00023237"/>
    </source>
</evidence>
<protein>
    <submittedName>
        <fullName evidence="13">Outer membrane porin</fullName>
    </submittedName>
</protein>
<evidence type="ECO:0000313" key="14">
    <source>
        <dbReference type="Proteomes" id="UP000245728"/>
    </source>
</evidence>
<feature type="region of interest" description="Disordered" evidence="11">
    <location>
        <begin position="316"/>
        <end position="351"/>
    </location>
</feature>
<dbReference type="Gene3D" id="3.30.1330.60">
    <property type="entry name" value="OmpA-like domain"/>
    <property type="match status" value="1"/>
</dbReference>
<dbReference type="PROSITE" id="PS51123">
    <property type="entry name" value="OMPA_2"/>
    <property type="match status" value="1"/>
</dbReference>
<name>A0A2S2E6B6_9ALTE</name>
<evidence type="ECO:0000256" key="3">
    <source>
        <dbReference type="ARBA" id="ARBA00022452"/>
    </source>
</evidence>
<keyword evidence="6" id="KW-0406">Ion transport</keyword>
<keyword evidence="7" id="KW-0626">Porin</keyword>
<dbReference type="KEGG" id="salh:HMF8227_02042"/>
<feature type="region of interest" description="Disordered" evidence="11">
    <location>
        <begin position="172"/>
        <end position="221"/>
    </location>
</feature>
<evidence type="ECO:0000256" key="6">
    <source>
        <dbReference type="ARBA" id="ARBA00023065"/>
    </source>
</evidence>
<dbReference type="Pfam" id="PF13505">
    <property type="entry name" value="OMP_b-brl"/>
    <property type="match status" value="1"/>
</dbReference>
<keyword evidence="2" id="KW-0813">Transport</keyword>
<dbReference type="Pfam" id="PF00691">
    <property type="entry name" value="OmpA"/>
    <property type="match status" value="1"/>
</dbReference>
<gene>
    <name evidence="13" type="ORF">HMF8227_02042</name>
</gene>
<dbReference type="GO" id="GO:0015288">
    <property type="term" value="F:porin activity"/>
    <property type="evidence" value="ECO:0007669"/>
    <property type="project" value="UniProtKB-KW"/>
</dbReference>
<sequence length="351" mass="39083">MQRALISLCVAGTVFSYPAVAEQPSHNWIGAFVEHYEVDSDKPLDNSNMDDGANLGGEVGIGLNQDWSFRLEYARMQLDHETNPAIDLSGKRLGIDALYFLDDPDIYTFVGYKVEDLEQTYRMANLGVGKHWQLSKNWRLISEAAIYHDFGQSFNDFGIKLGIAYTFGNTGSSYQSPEPTQAAAPPTQPEPEAVRSDSDKDGVYDAQDQCPNTPTQDKVDSKGCSIFVDESVTQNLEVLFANDSAEVENPEAEKFHEFQAFLQRFPNTSAQIQGHTSTVGDADYNQALSERRARAVRQLLIDRYNIAPERLSAVGYGESRPLNPANTAEAHKQNRRIEASVTATEKKKLTR</sequence>
<evidence type="ECO:0000313" key="13">
    <source>
        <dbReference type="EMBL" id="AWL12507.1"/>
    </source>
</evidence>